<dbReference type="GO" id="GO:0005886">
    <property type="term" value="C:plasma membrane"/>
    <property type="evidence" value="ECO:0007669"/>
    <property type="project" value="TreeGrafter"/>
</dbReference>
<feature type="transmembrane region" description="Helical" evidence="8">
    <location>
        <begin position="212"/>
        <end position="231"/>
    </location>
</feature>
<comment type="caution">
    <text evidence="10">The sequence shown here is derived from an EMBL/GenBank/DDBJ whole genome shotgun (WGS) entry which is preliminary data.</text>
</comment>
<dbReference type="Pfam" id="PF07690">
    <property type="entry name" value="MFS_1"/>
    <property type="match status" value="1"/>
</dbReference>
<keyword evidence="11" id="KW-1185">Reference proteome</keyword>
<dbReference type="PRINTS" id="PR01036">
    <property type="entry name" value="TCRTETB"/>
</dbReference>
<feature type="transmembrane region" description="Helical" evidence="8">
    <location>
        <begin position="343"/>
        <end position="371"/>
    </location>
</feature>
<feature type="transmembrane region" description="Helical" evidence="8">
    <location>
        <begin position="418"/>
        <end position="436"/>
    </location>
</feature>
<dbReference type="GO" id="GO:0012505">
    <property type="term" value="C:endomembrane system"/>
    <property type="evidence" value="ECO:0007669"/>
    <property type="project" value="UniProtKB-SubCell"/>
</dbReference>
<evidence type="ECO:0000256" key="3">
    <source>
        <dbReference type="ARBA" id="ARBA00022448"/>
    </source>
</evidence>
<dbReference type="InterPro" id="IPR036259">
    <property type="entry name" value="MFS_trans_sf"/>
</dbReference>
<dbReference type="AlphaFoldDB" id="A0A9P6T3B9"/>
<keyword evidence="4 8" id="KW-0812">Transmembrane</keyword>
<evidence type="ECO:0000259" key="9">
    <source>
        <dbReference type="PROSITE" id="PS50850"/>
    </source>
</evidence>
<feature type="region of interest" description="Disordered" evidence="7">
    <location>
        <begin position="46"/>
        <end position="78"/>
    </location>
</feature>
<feature type="compositionally biased region" description="Polar residues" evidence="7">
    <location>
        <begin position="53"/>
        <end position="73"/>
    </location>
</feature>
<feature type="transmembrane region" description="Helical" evidence="8">
    <location>
        <begin position="485"/>
        <end position="503"/>
    </location>
</feature>
<evidence type="ECO:0000256" key="2">
    <source>
        <dbReference type="ARBA" id="ARBA00008335"/>
    </source>
</evidence>
<feature type="transmembrane region" description="Helical" evidence="8">
    <location>
        <begin position="544"/>
        <end position="562"/>
    </location>
</feature>
<accession>A0A9P6T3B9</accession>
<keyword evidence="3" id="KW-0813">Transport</keyword>
<dbReference type="SUPFAM" id="SSF103473">
    <property type="entry name" value="MFS general substrate transporter"/>
    <property type="match status" value="1"/>
</dbReference>
<dbReference type="Proteomes" id="UP000703661">
    <property type="component" value="Unassembled WGS sequence"/>
</dbReference>
<feature type="domain" description="Major facilitator superfamily (MFS) profile" evidence="9">
    <location>
        <begin position="90"/>
        <end position="567"/>
    </location>
</feature>
<dbReference type="CDD" id="cd17502">
    <property type="entry name" value="MFS_Azr1_MDR_like"/>
    <property type="match status" value="1"/>
</dbReference>
<feature type="transmembrane region" description="Helical" evidence="8">
    <location>
        <begin position="313"/>
        <end position="331"/>
    </location>
</feature>
<sequence>METNSDLNHDSSLSMVGNGPCHKATDRENAFISSEAEKAGSMCDLEAGDEIPTDSSATPSAQTTTLPTQQPDSQDYGPKTPLTPIRRFLVFLGITVTLFLAALDQTIVTTTLPAIAKEFNNFEDISWVGTAYLLTTTAVQPLYGVAADLAGRKRAMMFACSVFMLGSALCGASQSMIMLIVGRAVQGLGGSGIIALSMILVADIVPLRERGVYQAMIAVIFAIASVFGPLLGGAFTDHVSWRWVFYINLPIGAVAMTLLVFFLHMKRRKNVPLGATLRSLDYVGIILMIVSIVMILLALNWGADGKYAWDSTVILVLLIVGAIIGIVFLFNEAKCAKRPIIPLRLFGTFSLAVTYAQVFIQGFIFIGLLFFMPLYFQAVHGDSAVKSGINLLPYVITGSVMAIISGLLMSRWGTYKEFIVAGWIIGAISAGLLTTFDEFTSQGKVIVVLVLQGASMGMTVNTLLIGTHAQLVNKSDLAQSTSLWTFLRTFGGVFGIAVGGAFVQSSLSEAGATQYAQNVGAIASLPPDVKAPILRAFVVGLQHFFILLAALTGVGLIASLFIKKVKMGPKHNSDNQESSASASTPTVAE</sequence>
<feature type="transmembrane region" description="Helical" evidence="8">
    <location>
        <begin position="187"/>
        <end position="205"/>
    </location>
</feature>
<feature type="region of interest" description="Disordered" evidence="7">
    <location>
        <begin position="568"/>
        <end position="589"/>
    </location>
</feature>
<dbReference type="FunFam" id="1.20.1720.10:FF:000013">
    <property type="entry name" value="Related to multidrug resistance proteins"/>
    <property type="match status" value="1"/>
</dbReference>
<dbReference type="GO" id="GO:0022857">
    <property type="term" value="F:transmembrane transporter activity"/>
    <property type="evidence" value="ECO:0007669"/>
    <property type="project" value="InterPro"/>
</dbReference>
<evidence type="ECO:0000256" key="1">
    <source>
        <dbReference type="ARBA" id="ARBA00004127"/>
    </source>
</evidence>
<comment type="subcellular location">
    <subcellularLocation>
        <location evidence="1">Endomembrane system</location>
        <topology evidence="1">Multi-pass membrane protein</topology>
    </subcellularLocation>
</comment>
<keyword evidence="6 8" id="KW-0472">Membrane</keyword>
<feature type="transmembrane region" description="Helical" evidence="8">
    <location>
        <begin position="391"/>
        <end position="409"/>
    </location>
</feature>
<dbReference type="PROSITE" id="PS50850">
    <property type="entry name" value="MFS"/>
    <property type="match status" value="1"/>
</dbReference>
<dbReference type="InterPro" id="IPR020846">
    <property type="entry name" value="MFS_dom"/>
</dbReference>
<dbReference type="PANTHER" id="PTHR23501:SF191">
    <property type="entry name" value="VACUOLAR BASIC AMINO ACID TRANSPORTER 4"/>
    <property type="match status" value="1"/>
</dbReference>
<evidence type="ECO:0000313" key="10">
    <source>
        <dbReference type="EMBL" id="KAG0021534.1"/>
    </source>
</evidence>
<comment type="similarity">
    <text evidence="2">Belongs to the major facilitator superfamily.</text>
</comment>
<feature type="transmembrane region" description="Helical" evidence="8">
    <location>
        <begin position="442"/>
        <end position="464"/>
    </location>
</feature>
<feature type="transmembrane region" description="Helical" evidence="8">
    <location>
        <begin position="88"/>
        <end position="107"/>
    </location>
</feature>
<feature type="compositionally biased region" description="Polar residues" evidence="7">
    <location>
        <begin position="1"/>
        <end position="15"/>
    </location>
</feature>
<evidence type="ECO:0000256" key="4">
    <source>
        <dbReference type="ARBA" id="ARBA00022692"/>
    </source>
</evidence>
<feature type="transmembrane region" description="Helical" evidence="8">
    <location>
        <begin position="127"/>
        <end position="146"/>
    </location>
</feature>
<feature type="region of interest" description="Disordered" evidence="7">
    <location>
        <begin position="1"/>
        <end position="20"/>
    </location>
</feature>
<reference evidence="10" key="1">
    <citation type="journal article" date="2020" name="Fungal Divers.">
        <title>Resolving the Mortierellaceae phylogeny through synthesis of multi-gene phylogenetics and phylogenomics.</title>
        <authorList>
            <person name="Vandepol N."/>
            <person name="Liber J."/>
            <person name="Desiro A."/>
            <person name="Na H."/>
            <person name="Kennedy M."/>
            <person name="Barry K."/>
            <person name="Grigoriev I.V."/>
            <person name="Miller A.N."/>
            <person name="O'Donnell K."/>
            <person name="Stajich J.E."/>
            <person name="Bonito G."/>
        </authorList>
    </citation>
    <scope>NUCLEOTIDE SEQUENCE</scope>
    <source>
        <strain evidence="10">NRRL 2769</strain>
    </source>
</reference>
<keyword evidence="5 8" id="KW-1133">Transmembrane helix</keyword>
<feature type="compositionally biased region" description="Polar residues" evidence="7">
    <location>
        <begin position="575"/>
        <end position="589"/>
    </location>
</feature>
<gene>
    <name evidence="10" type="ORF">BGZ80_002214</name>
</gene>
<evidence type="ECO:0000256" key="8">
    <source>
        <dbReference type="SAM" id="Phobius"/>
    </source>
</evidence>
<protein>
    <recommendedName>
        <fullName evidence="9">Major facilitator superfamily (MFS) profile domain-containing protein</fullName>
    </recommendedName>
</protein>
<dbReference type="EMBL" id="JAAAID010000154">
    <property type="protein sequence ID" value="KAG0021534.1"/>
    <property type="molecule type" value="Genomic_DNA"/>
</dbReference>
<dbReference type="Gene3D" id="1.20.1250.20">
    <property type="entry name" value="MFS general substrate transporter like domains"/>
    <property type="match status" value="1"/>
</dbReference>
<name>A0A9P6T3B9_9FUNG</name>
<dbReference type="InterPro" id="IPR011701">
    <property type="entry name" value="MFS"/>
</dbReference>
<dbReference type="OrthoDB" id="10021397at2759"/>
<evidence type="ECO:0000256" key="6">
    <source>
        <dbReference type="ARBA" id="ARBA00023136"/>
    </source>
</evidence>
<feature type="transmembrane region" description="Helical" evidence="8">
    <location>
        <begin position="243"/>
        <end position="262"/>
    </location>
</feature>
<dbReference type="PANTHER" id="PTHR23501">
    <property type="entry name" value="MAJOR FACILITATOR SUPERFAMILY"/>
    <property type="match status" value="1"/>
</dbReference>
<evidence type="ECO:0000256" key="7">
    <source>
        <dbReference type="SAM" id="MobiDB-lite"/>
    </source>
</evidence>
<feature type="transmembrane region" description="Helical" evidence="8">
    <location>
        <begin position="282"/>
        <end position="301"/>
    </location>
</feature>
<organism evidence="10 11">
    <name type="scientific">Entomortierella chlamydospora</name>
    <dbReference type="NCBI Taxonomy" id="101097"/>
    <lineage>
        <taxon>Eukaryota</taxon>
        <taxon>Fungi</taxon>
        <taxon>Fungi incertae sedis</taxon>
        <taxon>Mucoromycota</taxon>
        <taxon>Mortierellomycotina</taxon>
        <taxon>Mortierellomycetes</taxon>
        <taxon>Mortierellales</taxon>
        <taxon>Mortierellaceae</taxon>
        <taxon>Entomortierella</taxon>
    </lineage>
</organism>
<dbReference type="Gene3D" id="1.20.1720.10">
    <property type="entry name" value="Multidrug resistance protein D"/>
    <property type="match status" value="1"/>
</dbReference>
<proteinExistence type="inferred from homology"/>
<evidence type="ECO:0000313" key="11">
    <source>
        <dbReference type="Proteomes" id="UP000703661"/>
    </source>
</evidence>
<feature type="transmembrane region" description="Helical" evidence="8">
    <location>
        <begin position="158"/>
        <end position="181"/>
    </location>
</feature>
<evidence type="ECO:0000256" key="5">
    <source>
        <dbReference type="ARBA" id="ARBA00022989"/>
    </source>
</evidence>